<dbReference type="Proteomes" id="UP000499080">
    <property type="component" value="Unassembled WGS sequence"/>
</dbReference>
<organism evidence="1 2">
    <name type="scientific">Araneus ventricosus</name>
    <name type="common">Orbweaver spider</name>
    <name type="synonym">Epeira ventricosa</name>
    <dbReference type="NCBI Taxonomy" id="182803"/>
    <lineage>
        <taxon>Eukaryota</taxon>
        <taxon>Metazoa</taxon>
        <taxon>Ecdysozoa</taxon>
        <taxon>Arthropoda</taxon>
        <taxon>Chelicerata</taxon>
        <taxon>Arachnida</taxon>
        <taxon>Araneae</taxon>
        <taxon>Araneomorphae</taxon>
        <taxon>Entelegynae</taxon>
        <taxon>Araneoidea</taxon>
        <taxon>Araneidae</taxon>
        <taxon>Araneus</taxon>
    </lineage>
</organism>
<sequence length="68" mass="7465">MIFLPGRRVYLLGGMSNVSGSKEVLMENDFYNREKDSYSEGAPLPRPVTGAAATALPIDYIATSDPKW</sequence>
<feature type="non-terminal residue" evidence="1">
    <location>
        <position position="68"/>
    </location>
</feature>
<keyword evidence="2" id="KW-1185">Reference proteome</keyword>
<dbReference type="EMBL" id="BGPR01006780">
    <property type="protein sequence ID" value="GBN21800.1"/>
    <property type="molecule type" value="Genomic_DNA"/>
</dbReference>
<proteinExistence type="predicted"/>
<dbReference type="OrthoDB" id="6428058at2759"/>
<name>A0A4Y2M5T7_ARAVE</name>
<accession>A0A4Y2M5T7</accession>
<dbReference type="AlphaFoldDB" id="A0A4Y2M5T7"/>
<protein>
    <submittedName>
        <fullName evidence="1">Uncharacterized protein</fullName>
    </submittedName>
</protein>
<gene>
    <name evidence="1" type="ORF">AVEN_116799_1</name>
</gene>
<reference evidence="1 2" key="1">
    <citation type="journal article" date="2019" name="Sci. Rep.">
        <title>Orb-weaving spider Araneus ventricosus genome elucidates the spidroin gene catalogue.</title>
        <authorList>
            <person name="Kono N."/>
            <person name="Nakamura H."/>
            <person name="Ohtoshi R."/>
            <person name="Moran D.A.P."/>
            <person name="Shinohara A."/>
            <person name="Yoshida Y."/>
            <person name="Fujiwara M."/>
            <person name="Mori M."/>
            <person name="Tomita M."/>
            <person name="Arakawa K."/>
        </authorList>
    </citation>
    <scope>NUCLEOTIDE SEQUENCE [LARGE SCALE GENOMIC DNA]</scope>
</reference>
<comment type="caution">
    <text evidence="1">The sequence shown here is derived from an EMBL/GenBank/DDBJ whole genome shotgun (WGS) entry which is preliminary data.</text>
</comment>
<evidence type="ECO:0000313" key="1">
    <source>
        <dbReference type="EMBL" id="GBN21800.1"/>
    </source>
</evidence>
<evidence type="ECO:0000313" key="2">
    <source>
        <dbReference type="Proteomes" id="UP000499080"/>
    </source>
</evidence>